<dbReference type="Proteomes" id="UP000027120">
    <property type="component" value="Unassembled WGS sequence"/>
</dbReference>
<protein>
    <submittedName>
        <fullName evidence="2">Uncharacterized protein</fullName>
    </submittedName>
</protein>
<sequence length="99" mass="11730">MFLFVLVFNFQVLLELGFDDSCFVKIVQISGCLFKFSRFVQFILLSRCVFSISSVSSLPFLNFVSGWRRPGLIWREAFRPSQYHLRLRLKRKLYGIQKP</sequence>
<evidence type="ECO:0000313" key="3">
    <source>
        <dbReference type="Proteomes" id="UP000027120"/>
    </source>
</evidence>
<feature type="chain" id="PRO_5001636261" evidence="1">
    <location>
        <begin position="18"/>
        <end position="99"/>
    </location>
</feature>
<accession>A0A067E9F1</accession>
<dbReference type="EMBL" id="KK785161">
    <property type="protein sequence ID" value="KDO47852.1"/>
    <property type="molecule type" value="Genomic_DNA"/>
</dbReference>
<evidence type="ECO:0000256" key="1">
    <source>
        <dbReference type="SAM" id="SignalP"/>
    </source>
</evidence>
<gene>
    <name evidence="2" type="ORF">CISIN_1g034295mg</name>
</gene>
<keyword evidence="1" id="KW-0732">Signal</keyword>
<reference evidence="2 3" key="1">
    <citation type="submission" date="2014-04" db="EMBL/GenBank/DDBJ databases">
        <authorList>
            <consortium name="International Citrus Genome Consortium"/>
            <person name="Gmitter F."/>
            <person name="Chen C."/>
            <person name="Farmerie W."/>
            <person name="Harkins T."/>
            <person name="Desany B."/>
            <person name="Mohiuddin M."/>
            <person name="Kodira C."/>
            <person name="Borodovsky M."/>
            <person name="Lomsadze A."/>
            <person name="Burns P."/>
            <person name="Jenkins J."/>
            <person name="Prochnik S."/>
            <person name="Shu S."/>
            <person name="Chapman J."/>
            <person name="Pitluck S."/>
            <person name="Schmutz J."/>
            <person name="Rokhsar D."/>
        </authorList>
    </citation>
    <scope>NUCLEOTIDE SEQUENCE</scope>
</reference>
<keyword evidence="3" id="KW-1185">Reference proteome</keyword>
<name>A0A067E9F1_CITSI</name>
<organism evidence="2 3">
    <name type="scientific">Citrus sinensis</name>
    <name type="common">Sweet orange</name>
    <name type="synonym">Citrus aurantium var. sinensis</name>
    <dbReference type="NCBI Taxonomy" id="2711"/>
    <lineage>
        <taxon>Eukaryota</taxon>
        <taxon>Viridiplantae</taxon>
        <taxon>Streptophyta</taxon>
        <taxon>Embryophyta</taxon>
        <taxon>Tracheophyta</taxon>
        <taxon>Spermatophyta</taxon>
        <taxon>Magnoliopsida</taxon>
        <taxon>eudicotyledons</taxon>
        <taxon>Gunneridae</taxon>
        <taxon>Pentapetalae</taxon>
        <taxon>rosids</taxon>
        <taxon>malvids</taxon>
        <taxon>Sapindales</taxon>
        <taxon>Rutaceae</taxon>
        <taxon>Aurantioideae</taxon>
        <taxon>Citrus</taxon>
    </lineage>
</organism>
<dbReference type="AlphaFoldDB" id="A0A067E9F1"/>
<feature type="signal peptide" evidence="1">
    <location>
        <begin position="1"/>
        <end position="17"/>
    </location>
</feature>
<proteinExistence type="predicted"/>
<evidence type="ECO:0000313" key="2">
    <source>
        <dbReference type="EMBL" id="KDO47852.1"/>
    </source>
</evidence>